<proteinExistence type="predicted"/>
<sequence length="314" mass="32594">MKRARVPSPMPLAMLAIASTIASAAGCDDNINKGWLIDKTRVLGAQVSAESDTTRASLSAGERGTVTWLVASPGAPPKLSWAYALCAPPEGNFASAHCEGPALGSGSGEGDGELVPMDMIVPPAEALVNAPVLLMLTAFCANGSTTLDPQAFTATCSGGGSAMLASTLIDVTALETNHNPVIADDAVSITGGAKLPPARGGIAGSPCTPSNEVIGVPPDTKPDVFYQFRAQDREEFPSSPDKFEALQLSTFTTSGEFDRQYAALDPNEGLPKDAKIEWDVGGAPAEGKLVRFYFVLRDNRGGMGFAVREACVHP</sequence>
<feature type="chain" id="PRO_5005466177" evidence="1">
    <location>
        <begin position="25"/>
        <end position="314"/>
    </location>
</feature>
<organism evidence="2 3">
    <name type="scientific">Labilithrix luteola</name>
    <dbReference type="NCBI Taxonomy" id="1391654"/>
    <lineage>
        <taxon>Bacteria</taxon>
        <taxon>Pseudomonadati</taxon>
        <taxon>Myxococcota</taxon>
        <taxon>Polyangia</taxon>
        <taxon>Polyangiales</taxon>
        <taxon>Labilitrichaceae</taxon>
        <taxon>Labilithrix</taxon>
    </lineage>
</organism>
<reference evidence="2 3" key="1">
    <citation type="submission" date="2015-08" db="EMBL/GenBank/DDBJ databases">
        <authorList>
            <person name="Babu N.S."/>
            <person name="Beckwith C.J."/>
            <person name="Beseler K.G."/>
            <person name="Brison A."/>
            <person name="Carone J.V."/>
            <person name="Caskin T.P."/>
            <person name="Diamond M."/>
            <person name="Durham M.E."/>
            <person name="Foxe J.M."/>
            <person name="Go M."/>
            <person name="Henderson B.A."/>
            <person name="Jones I.B."/>
            <person name="McGettigan J.A."/>
            <person name="Micheletti S.J."/>
            <person name="Nasrallah M.E."/>
            <person name="Ortiz D."/>
            <person name="Piller C.R."/>
            <person name="Privatt S.R."/>
            <person name="Schneider S.L."/>
            <person name="Sharp S."/>
            <person name="Smith T.C."/>
            <person name="Stanton J.D."/>
            <person name="Ullery H.E."/>
            <person name="Wilson R.J."/>
            <person name="Serrano M.G."/>
            <person name="Buck G."/>
            <person name="Lee V."/>
            <person name="Wang Y."/>
            <person name="Carvalho R."/>
            <person name="Voegtly L."/>
            <person name="Shi R."/>
            <person name="Duckworth R."/>
            <person name="Johnson A."/>
            <person name="Loviza R."/>
            <person name="Walstead R."/>
            <person name="Shah Z."/>
            <person name="Kiflezghi M."/>
            <person name="Wade K."/>
            <person name="Ball S.L."/>
            <person name="Bradley K.W."/>
            <person name="Asai D.J."/>
            <person name="Bowman C.A."/>
            <person name="Russell D.A."/>
            <person name="Pope W.H."/>
            <person name="Jacobs-Sera D."/>
            <person name="Hendrix R.W."/>
            <person name="Hatfull G.F."/>
        </authorList>
    </citation>
    <scope>NUCLEOTIDE SEQUENCE [LARGE SCALE GENOMIC DNA]</scope>
    <source>
        <strain evidence="2 3">DSM 27648</strain>
    </source>
</reference>
<dbReference type="Proteomes" id="UP000064967">
    <property type="component" value="Chromosome"/>
</dbReference>
<dbReference type="RefSeq" id="WP_146647405.1">
    <property type="nucleotide sequence ID" value="NZ_CP012333.1"/>
</dbReference>
<protein>
    <submittedName>
        <fullName evidence="2">Uncharacterized protein</fullName>
    </submittedName>
</protein>
<keyword evidence="3" id="KW-1185">Reference proteome</keyword>
<name>A0A0K1PSF4_9BACT</name>
<dbReference type="PROSITE" id="PS51257">
    <property type="entry name" value="PROKAR_LIPOPROTEIN"/>
    <property type="match status" value="1"/>
</dbReference>
<evidence type="ECO:0000313" key="3">
    <source>
        <dbReference type="Proteomes" id="UP000064967"/>
    </source>
</evidence>
<feature type="signal peptide" evidence="1">
    <location>
        <begin position="1"/>
        <end position="24"/>
    </location>
</feature>
<evidence type="ECO:0000313" key="2">
    <source>
        <dbReference type="EMBL" id="AKU96059.1"/>
    </source>
</evidence>
<dbReference type="STRING" id="1391654.AKJ09_02723"/>
<accession>A0A0K1PSF4</accession>
<evidence type="ECO:0000256" key="1">
    <source>
        <dbReference type="SAM" id="SignalP"/>
    </source>
</evidence>
<gene>
    <name evidence="2" type="ORF">AKJ09_02723</name>
</gene>
<keyword evidence="1" id="KW-0732">Signal</keyword>
<dbReference type="AlphaFoldDB" id="A0A0K1PSF4"/>
<dbReference type="EMBL" id="CP012333">
    <property type="protein sequence ID" value="AKU96059.1"/>
    <property type="molecule type" value="Genomic_DNA"/>
</dbReference>
<dbReference type="KEGG" id="llu:AKJ09_02723"/>